<keyword evidence="3" id="KW-0804">Transcription</keyword>
<dbReference type="PROSITE" id="PS51078">
    <property type="entry name" value="ICLR_ED"/>
    <property type="match status" value="1"/>
</dbReference>
<dbReference type="SMART" id="SM00346">
    <property type="entry name" value="HTH_ICLR"/>
    <property type="match status" value="1"/>
</dbReference>
<evidence type="ECO:0000256" key="1">
    <source>
        <dbReference type="ARBA" id="ARBA00023015"/>
    </source>
</evidence>
<dbReference type="PROSITE" id="PS51077">
    <property type="entry name" value="HTH_ICLR"/>
    <property type="match status" value="1"/>
</dbReference>
<dbReference type="PANTHER" id="PTHR30136:SF35">
    <property type="entry name" value="HTH-TYPE TRANSCRIPTIONAL REGULATOR RV1719"/>
    <property type="match status" value="1"/>
</dbReference>
<dbReference type="InterPro" id="IPR029016">
    <property type="entry name" value="GAF-like_dom_sf"/>
</dbReference>
<evidence type="ECO:0000259" key="4">
    <source>
        <dbReference type="PROSITE" id="PS51077"/>
    </source>
</evidence>
<evidence type="ECO:0000259" key="5">
    <source>
        <dbReference type="PROSITE" id="PS51078"/>
    </source>
</evidence>
<feature type="domain" description="IclR-ED" evidence="5">
    <location>
        <begin position="67"/>
        <end position="243"/>
    </location>
</feature>
<evidence type="ECO:0000313" key="6">
    <source>
        <dbReference type="EMBL" id="MFC5908833.1"/>
    </source>
</evidence>
<dbReference type="EMBL" id="JBHSQJ010000066">
    <property type="protein sequence ID" value="MFC5908833.1"/>
    <property type="molecule type" value="Genomic_DNA"/>
</dbReference>
<dbReference type="Pfam" id="PF01614">
    <property type="entry name" value="IclR_C"/>
    <property type="match status" value="1"/>
</dbReference>
<dbReference type="Gene3D" id="3.30.450.40">
    <property type="match status" value="1"/>
</dbReference>
<dbReference type="InterPro" id="IPR014757">
    <property type="entry name" value="Tscrpt_reg_IclR_C"/>
</dbReference>
<keyword evidence="7" id="KW-1185">Reference proteome</keyword>
<dbReference type="Proteomes" id="UP001596174">
    <property type="component" value="Unassembled WGS sequence"/>
</dbReference>
<dbReference type="Pfam" id="PF09339">
    <property type="entry name" value="HTH_IclR"/>
    <property type="match status" value="1"/>
</dbReference>
<dbReference type="SUPFAM" id="SSF46785">
    <property type="entry name" value="Winged helix' DNA-binding domain"/>
    <property type="match status" value="1"/>
</dbReference>
<sequence length="252" mass="27138">MPASATTAVEKALDLAEAVARAARPPRLSEIADALGMNRATAYRVLADLVKRGWVLRLDDRYLPGPVLLQLADVSRRRSLTGLARPVLAELSDRTGMMANVQVLAPGGSRVLDVVRPDALRMISDLRGELLPPHRFAGPLALVAALPEGEREPYLRAAGEDGADPDGLRQRIERAVRDGHAVQRGRAEELVGSAARVVTSAAGTPVCALALVGPAREFTGPRLRELLAELERCAARLGTRLTELTQPQEYRD</sequence>
<evidence type="ECO:0000313" key="7">
    <source>
        <dbReference type="Proteomes" id="UP001596174"/>
    </source>
</evidence>
<organism evidence="6 7">
    <name type="scientific">Streptacidiphilus monticola</name>
    <dbReference type="NCBI Taxonomy" id="2161674"/>
    <lineage>
        <taxon>Bacteria</taxon>
        <taxon>Bacillati</taxon>
        <taxon>Actinomycetota</taxon>
        <taxon>Actinomycetes</taxon>
        <taxon>Kitasatosporales</taxon>
        <taxon>Streptomycetaceae</taxon>
        <taxon>Streptacidiphilus</taxon>
    </lineage>
</organism>
<comment type="caution">
    <text evidence="6">The sequence shown here is derived from an EMBL/GenBank/DDBJ whole genome shotgun (WGS) entry which is preliminary data.</text>
</comment>
<keyword evidence="2" id="KW-0238">DNA-binding</keyword>
<gene>
    <name evidence="6" type="ORF">ACFP3V_16615</name>
</gene>
<reference evidence="7" key="1">
    <citation type="journal article" date="2019" name="Int. J. Syst. Evol. Microbiol.">
        <title>The Global Catalogue of Microorganisms (GCM) 10K type strain sequencing project: providing services to taxonomists for standard genome sequencing and annotation.</title>
        <authorList>
            <consortium name="The Broad Institute Genomics Platform"/>
            <consortium name="The Broad Institute Genome Sequencing Center for Infectious Disease"/>
            <person name="Wu L."/>
            <person name="Ma J."/>
        </authorList>
    </citation>
    <scope>NUCLEOTIDE SEQUENCE [LARGE SCALE GENOMIC DNA]</scope>
    <source>
        <strain evidence="7">JCM 4816</strain>
    </source>
</reference>
<dbReference type="Gene3D" id="1.10.10.10">
    <property type="entry name" value="Winged helix-like DNA-binding domain superfamily/Winged helix DNA-binding domain"/>
    <property type="match status" value="1"/>
</dbReference>
<accession>A0ABW1G325</accession>
<name>A0ABW1G325_9ACTN</name>
<feature type="domain" description="HTH iclR-type" evidence="4">
    <location>
        <begin position="6"/>
        <end position="66"/>
    </location>
</feature>
<dbReference type="InterPro" id="IPR050707">
    <property type="entry name" value="HTH_MetabolicPath_Reg"/>
</dbReference>
<dbReference type="InterPro" id="IPR036388">
    <property type="entry name" value="WH-like_DNA-bd_sf"/>
</dbReference>
<dbReference type="InterPro" id="IPR005471">
    <property type="entry name" value="Tscrpt_reg_IclR_N"/>
</dbReference>
<dbReference type="RefSeq" id="WP_380584083.1">
    <property type="nucleotide sequence ID" value="NZ_JBHSQJ010000066.1"/>
</dbReference>
<protein>
    <submittedName>
        <fullName evidence="6">IclR family transcriptional regulator</fullName>
    </submittedName>
</protein>
<dbReference type="PANTHER" id="PTHR30136">
    <property type="entry name" value="HELIX-TURN-HELIX TRANSCRIPTIONAL REGULATOR, ICLR FAMILY"/>
    <property type="match status" value="1"/>
</dbReference>
<evidence type="ECO:0000256" key="2">
    <source>
        <dbReference type="ARBA" id="ARBA00023125"/>
    </source>
</evidence>
<keyword evidence="1" id="KW-0805">Transcription regulation</keyword>
<dbReference type="SUPFAM" id="SSF55781">
    <property type="entry name" value="GAF domain-like"/>
    <property type="match status" value="1"/>
</dbReference>
<proteinExistence type="predicted"/>
<evidence type="ECO:0000256" key="3">
    <source>
        <dbReference type="ARBA" id="ARBA00023163"/>
    </source>
</evidence>
<dbReference type="InterPro" id="IPR036390">
    <property type="entry name" value="WH_DNA-bd_sf"/>
</dbReference>